<evidence type="ECO:0000313" key="4">
    <source>
        <dbReference type="Proteomes" id="UP000244571"/>
    </source>
</evidence>
<dbReference type="PANTHER" id="PTHR38693">
    <property type="entry name" value="UBIQUINONE BIOSYNTHESIS PROTEIN UBIJ"/>
    <property type="match status" value="1"/>
</dbReference>
<dbReference type="Pfam" id="PF02036">
    <property type="entry name" value="SCP2"/>
    <property type="match status" value="1"/>
</dbReference>
<accession>A0A2R4XL07</accession>
<evidence type="ECO:0000256" key="1">
    <source>
        <dbReference type="SAM" id="MobiDB-lite"/>
    </source>
</evidence>
<name>A0A2R4XL07_9BURK</name>
<feature type="region of interest" description="Disordered" evidence="1">
    <location>
        <begin position="244"/>
        <end position="266"/>
    </location>
</feature>
<reference evidence="3 4" key="1">
    <citation type="submission" date="2018-04" db="EMBL/GenBank/DDBJ databases">
        <title>Bordetella sp. HZ20 isolated from seawater.</title>
        <authorList>
            <person name="Sun C."/>
        </authorList>
    </citation>
    <scope>NUCLEOTIDE SEQUENCE [LARGE SCALE GENOMIC DNA]</scope>
    <source>
        <strain evidence="3 4">HZ20</strain>
    </source>
</reference>
<feature type="domain" description="SCP2" evidence="2">
    <location>
        <begin position="62"/>
        <end position="156"/>
    </location>
</feature>
<keyword evidence="4" id="KW-1185">Reference proteome</keyword>
<evidence type="ECO:0000259" key="2">
    <source>
        <dbReference type="Pfam" id="PF02036"/>
    </source>
</evidence>
<dbReference type="Proteomes" id="UP000244571">
    <property type="component" value="Chromosome"/>
</dbReference>
<protein>
    <recommendedName>
        <fullName evidence="2">SCP2 domain-containing protein</fullName>
    </recommendedName>
</protein>
<sequence>MVAGRYPADACCALSRFLPLPDVMRRYTRGFDQFRGAAITAPVLPMPNFGADPLQWVIGAVNALMKRQPAAQDLLAQHAGRTVHLYVGQPRFALTIGHDGTLSAADAAVLPDVTLRVDVVRLLQSGWMPGRPLPESTGLLHVTGDAAMAQTLSTLARHWRPDLEDLLSEMVGDVAAVQIALGARSLARGLFEAGEKFTQNLAEFLAYETRDLTPGPVLQTWQQQFQSYKRQMIEMDQKVGQLSRRLHEVETARTRKGPRSAQGDGA</sequence>
<gene>
    <name evidence="3" type="ORF">DBV39_13075</name>
</gene>
<dbReference type="AlphaFoldDB" id="A0A2R4XL07"/>
<dbReference type="InterPro" id="IPR038989">
    <property type="entry name" value="UbiJ"/>
</dbReference>
<organism evidence="3 4">
    <name type="scientific">Orrella marina</name>
    <dbReference type="NCBI Taxonomy" id="2163011"/>
    <lineage>
        <taxon>Bacteria</taxon>
        <taxon>Pseudomonadati</taxon>
        <taxon>Pseudomonadota</taxon>
        <taxon>Betaproteobacteria</taxon>
        <taxon>Burkholderiales</taxon>
        <taxon>Alcaligenaceae</taxon>
        <taxon>Orrella</taxon>
    </lineage>
</organism>
<dbReference type="InterPro" id="IPR003033">
    <property type="entry name" value="SCP2_sterol-bd_dom"/>
</dbReference>
<evidence type="ECO:0000313" key="3">
    <source>
        <dbReference type="EMBL" id="AWB34488.1"/>
    </source>
</evidence>
<dbReference type="GO" id="GO:0006744">
    <property type="term" value="P:ubiquinone biosynthetic process"/>
    <property type="evidence" value="ECO:0007669"/>
    <property type="project" value="InterPro"/>
</dbReference>
<dbReference type="EMBL" id="CP028901">
    <property type="protein sequence ID" value="AWB34488.1"/>
    <property type="molecule type" value="Genomic_DNA"/>
</dbReference>
<dbReference type="PANTHER" id="PTHR38693:SF1">
    <property type="entry name" value="UBIQUINONE BIOSYNTHESIS ACCESSORY FACTOR UBIJ"/>
    <property type="match status" value="1"/>
</dbReference>
<dbReference type="KEGG" id="boz:DBV39_13075"/>
<proteinExistence type="predicted"/>